<evidence type="ECO:0000313" key="3">
    <source>
        <dbReference type="EMBL" id="KAL2915861.1"/>
    </source>
</evidence>
<evidence type="ECO:0000259" key="2">
    <source>
        <dbReference type="Pfam" id="PF06110"/>
    </source>
</evidence>
<dbReference type="PANTHER" id="PTHR12452:SF0">
    <property type="entry name" value="THIOREDOXIN DOMAIN-CONTAINING PROTEIN 17"/>
    <property type="match status" value="1"/>
</dbReference>
<dbReference type="InterPro" id="IPR036249">
    <property type="entry name" value="Thioredoxin-like_sf"/>
</dbReference>
<dbReference type="InterPro" id="IPR010357">
    <property type="entry name" value="TXNDC17_dom"/>
</dbReference>
<comment type="similarity">
    <text evidence="1">Belongs to the thioredoxin family.</text>
</comment>
<proteinExistence type="inferred from homology"/>
<dbReference type="Gene3D" id="3.40.30.10">
    <property type="entry name" value="Glutaredoxin"/>
    <property type="match status" value="1"/>
</dbReference>
<comment type="caution">
    <text evidence="3">The sequence shown here is derived from an EMBL/GenBank/DDBJ whole genome shotgun (WGS) entry which is preliminary data.</text>
</comment>
<evidence type="ECO:0000256" key="1">
    <source>
        <dbReference type="ARBA" id="ARBA00008987"/>
    </source>
</evidence>
<feature type="domain" description="Thioredoxin" evidence="2">
    <location>
        <begin position="22"/>
        <end position="124"/>
    </location>
</feature>
<sequence>MKVVRINEPANFRTALADALAAHSGRTFVLFFGTEVPSTGVSWCPDCVIADPLIRKAVRAVPDSLLVEVPAGQRGDEYRNSPYISDPEIQLRAVPTLFEWSKTGPLKKLVEAECADEDLLAKFLA</sequence>
<dbReference type="InterPro" id="IPR045108">
    <property type="entry name" value="TXNDC17-like"/>
</dbReference>
<dbReference type="SUPFAM" id="SSF52833">
    <property type="entry name" value="Thioredoxin-like"/>
    <property type="match status" value="1"/>
</dbReference>
<keyword evidence="4" id="KW-1185">Reference proteome</keyword>
<protein>
    <recommendedName>
        <fullName evidence="2">Thioredoxin domain-containing protein</fullName>
    </recommendedName>
</protein>
<dbReference type="EMBL" id="JADGIZ020000020">
    <property type="protein sequence ID" value="KAL2915861.1"/>
    <property type="molecule type" value="Genomic_DNA"/>
</dbReference>
<gene>
    <name evidence="3" type="ORF">HK105_204562</name>
</gene>
<name>A0ABR4N8K5_9FUNG</name>
<dbReference type="PANTHER" id="PTHR12452">
    <property type="entry name" value="42-9-9 PROTEIN-RELATED"/>
    <property type="match status" value="1"/>
</dbReference>
<dbReference type="Pfam" id="PF06110">
    <property type="entry name" value="TXD17-like_Trx"/>
    <property type="match status" value="1"/>
</dbReference>
<reference evidence="3 4" key="1">
    <citation type="submission" date="2023-09" db="EMBL/GenBank/DDBJ databases">
        <title>Pangenome analysis of Batrachochytrium dendrobatidis and related Chytrids.</title>
        <authorList>
            <person name="Yacoub M.N."/>
            <person name="Stajich J.E."/>
            <person name="James T.Y."/>
        </authorList>
    </citation>
    <scope>NUCLEOTIDE SEQUENCE [LARGE SCALE GENOMIC DNA]</scope>
    <source>
        <strain evidence="3 4">JEL0888</strain>
    </source>
</reference>
<organism evidence="3 4">
    <name type="scientific">Polyrhizophydium stewartii</name>
    <dbReference type="NCBI Taxonomy" id="2732419"/>
    <lineage>
        <taxon>Eukaryota</taxon>
        <taxon>Fungi</taxon>
        <taxon>Fungi incertae sedis</taxon>
        <taxon>Chytridiomycota</taxon>
        <taxon>Chytridiomycota incertae sedis</taxon>
        <taxon>Chytridiomycetes</taxon>
        <taxon>Rhizophydiales</taxon>
        <taxon>Rhizophydiales incertae sedis</taxon>
        <taxon>Polyrhizophydium</taxon>
    </lineage>
</organism>
<dbReference type="Proteomes" id="UP001527925">
    <property type="component" value="Unassembled WGS sequence"/>
</dbReference>
<accession>A0ABR4N8K5</accession>
<evidence type="ECO:0000313" key="4">
    <source>
        <dbReference type="Proteomes" id="UP001527925"/>
    </source>
</evidence>